<dbReference type="Pfam" id="PF13365">
    <property type="entry name" value="Trypsin_2"/>
    <property type="match status" value="1"/>
</dbReference>
<dbReference type="InterPro" id="IPR043504">
    <property type="entry name" value="Peptidase_S1_PA_chymotrypsin"/>
</dbReference>
<dbReference type="Pfam" id="PF13180">
    <property type="entry name" value="PDZ_2"/>
    <property type="match status" value="1"/>
</dbReference>
<gene>
    <name evidence="7" type="primary">hhoB</name>
    <name evidence="7" type="ORF">Poly30_51990</name>
</gene>
<dbReference type="InterPro" id="IPR001940">
    <property type="entry name" value="Peptidase_S1C"/>
</dbReference>
<feature type="domain" description="PDZ" evidence="6">
    <location>
        <begin position="404"/>
        <end position="528"/>
    </location>
</feature>
<protein>
    <submittedName>
        <fullName evidence="7">Serine protease HhoB</fullName>
    </submittedName>
</protein>
<proteinExistence type="inferred from homology"/>
<feature type="region of interest" description="Disordered" evidence="4">
    <location>
        <begin position="427"/>
        <end position="452"/>
    </location>
</feature>
<organism evidence="7 8">
    <name type="scientific">Saltatorellus ferox</name>
    <dbReference type="NCBI Taxonomy" id="2528018"/>
    <lineage>
        <taxon>Bacteria</taxon>
        <taxon>Pseudomonadati</taxon>
        <taxon>Planctomycetota</taxon>
        <taxon>Planctomycetia</taxon>
        <taxon>Planctomycetia incertae sedis</taxon>
        <taxon>Saltatorellus</taxon>
    </lineage>
</organism>
<feature type="compositionally biased region" description="Low complexity" evidence="4">
    <location>
        <begin position="432"/>
        <end position="442"/>
    </location>
</feature>
<keyword evidence="5" id="KW-0812">Transmembrane</keyword>
<name>A0A518EZZ0_9BACT</name>
<dbReference type="Proteomes" id="UP000320390">
    <property type="component" value="Chromosome"/>
</dbReference>
<feature type="compositionally biased region" description="Low complexity" evidence="4">
    <location>
        <begin position="107"/>
        <end position="117"/>
    </location>
</feature>
<dbReference type="InterPro" id="IPR051201">
    <property type="entry name" value="Chloro_Bact_Ser_Proteases"/>
</dbReference>
<evidence type="ECO:0000259" key="6">
    <source>
        <dbReference type="SMART" id="SM00228"/>
    </source>
</evidence>
<sequence length="546" mass="56715">MSPNQPIAPRAQSPVIQPVNEPGRSSSSGREALMVFFGTLGAAATALAIAVMVMPERFGLRTAEPSPARASLDASGDPALNPPVGGTDPSSTGTAEPRIHSDSEFDPIASIGAGFPAGSPPGSSPGRADGLTSQGQGQGASVASTGLGYLSPEPPSRADIPFAPRHSDGDLDRFAPRPVVERVPSEPTLAQRIFEDARASVAHVRTLNLRTERTEGPIDLRSVAGTGSGLVWDTRGHIVTSRHVVENVNGADVTLSDGSQWVARLIGVDDNTDIAVLQIAASPEQLVPIRVGSSSDLVVGMSVFSVACPYGLGHSLSTGSISGLNRSIQSTIARVLHGTIQTDAPIHPGSSGGALIDDQARVIGMNAAIHLDSERAPGVGFALPIDRLQEVVPALIMRGPGWYHEFGFTVAGAEDSRDFRETASKLIQESRLPNGSPLSLPGQPLPRDPSLPDSGLVIVDIDPASAAAEADLRGVSRLVHPSGGNAFLLRDIIVRAGGDPVTSATDIDRAIASLEPGEPLQLGVWRRGEEVSILVARPERPGSAKR</sequence>
<keyword evidence="3" id="KW-0378">Hydrolase</keyword>
<dbReference type="AlphaFoldDB" id="A0A518EZZ0"/>
<comment type="similarity">
    <text evidence="1">Belongs to the peptidase S1C family.</text>
</comment>
<evidence type="ECO:0000313" key="8">
    <source>
        <dbReference type="Proteomes" id="UP000320390"/>
    </source>
</evidence>
<dbReference type="EMBL" id="CP036434">
    <property type="protein sequence ID" value="QDV09641.1"/>
    <property type="molecule type" value="Genomic_DNA"/>
</dbReference>
<evidence type="ECO:0000256" key="2">
    <source>
        <dbReference type="ARBA" id="ARBA00022670"/>
    </source>
</evidence>
<dbReference type="SMART" id="SM00228">
    <property type="entry name" value="PDZ"/>
    <property type="match status" value="1"/>
</dbReference>
<evidence type="ECO:0000256" key="3">
    <source>
        <dbReference type="ARBA" id="ARBA00022801"/>
    </source>
</evidence>
<dbReference type="OrthoDB" id="248175at2"/>
<evidence type="ECO:0000313" key="7">
    <source>
        <dbReference type="EMBL" id="QDV09641.1"/>
    </source>
</evidence>
<evidence type="ECO:0000256" key="5">
    <source>
        <dbReference type="SAM" id="Phobius"/>
    </source>
</evidence>
<dbReference type="PANTHER" id="PTHR43343">
    <property type="entry name" value="PEPTIDASE S12"/>
    <property type="match status" value="1"/>
</dbReference>
<reference evidence="7 8" key="1">
    <citation type="submission" date="2019-02" db="EMBL/GenBank/DDBJ databases">
        <title>Deep-cultivation of Planctomycetes and their phenomic and genomic characterization uncovers novel biology.</title>
        <authorList>
            <person name="Wiegand S."/>
            <person name="Jogler M."/>
            <person name="Boedeker C."/>
            <person name="Pinto D."/>
            <person name="Vollmers J."/>
            <person name="Rivas-Marin E."/>
            <person name="Kohn T."/>
            <person name="Peeters S.H."/>
            <person name="Heuer A."/>
            <person name="Rast P."/>
            <person name="Oberbeckmann S."/>
            <person name="Bunk B."/>
            <person name="Jeske O."/>
            <person name="Meyerdierks A."/>
            <person name="Storesund J.E."/>
            <person name="Kallscheuer N."/>
            <person name="Luecker S."/>
            <person name="Lage O.M."/>
            <person name="Pohl T."/>
            <person name="Merkel B.J."/>
            <person name="Hornburger P."/>
            <person name="Mueller R.-W."/>
            <person name="Bruemmer F."/>
            <person name="Labrenz M."/>
            <person name="Spormann A.M."/>
            <person name="Op den Camp H."/>
            <person name="Overmann J."/>
            <person name="Amann R."/>
            <person name="Jetten M.S.M."/>
            <person name="Mascher T."/>
            <person name="Medema M.H."/>
            <person name="Devos D.P."/>
            <person name="Kaster A.-K."/>
            <person name="Ovreas L."/>
            <person name="Rohde M."/>
            <person name="Galperin M.Y."/>
            <person name="Jogler C."/>
        </authorList>
    </citation>
    <scope>NUCLEOTIDE SEQUENCE [LARGE SCALE GENOMIC DNA]</scope>
    <source>
        <strain evidence="7 8">Poly30</strain>
    </source>
</reference>
<dbReference type="SUPFAM" id="SSF50156">
    <property type="entry name" value="PDZ domain-like"/>
    <property type="match status" value="1"/>
</dbReference>
<dbReference type="InterPro" id="IPR009003">
    <property type="entry name" value="Peptidase_S1_PA"/>
</dbReference>
<evidence type="ECO:0000256" key="1">
    <source>
        <dbReference type="ARBA" id="ARBA00010541"/>
    </source>
</evidence>
<dbReference type="RefSeq" id="WP_145204362.1">
    <property type="nucleotide sequence ID" value="NZ_CP036434.1"/>
</dbReference>
<keyword evidence="5" id="KW-0472">Membrane</keyword>
<feature type="transmembrane region" description="Helical" evidence="5">
    <location>
        <begin position="32"/>
        <end position="53"/>
    </location>
</feature>
<dbReference type="Gene3D" id="2.30.42.10">
    <property type="match status" value="1"/>
</dbReference>
<feature type="region of interest" description="Disordered" evidence="4">
    <location>
        <begin position="1"/>
        <end position="27"/>
    </location>
</feature>
<keyword evidence="8" id="KW-1185">Reference proteome</keyword>
<keyword evidence="2 7" id="KW-0645">Protease</keyword>
<evidence type="ECO:0000256" key="4">
    <source>
        <dbReference type="SAM" id="MobiDB-lite"/>
    </source>
</evidence>
<dbReference type="InterPro" id="IPR001478">
    <property type="entry name" value="PDZ"/>
</dbReference>
<feature type="compositionally biased region" description="Polar residues" evidence="4">
    <location>
        <begin position="131"/>
        <end position="144"/>
    </location>
</feature>
<dbReference type="PRINTS" id="PR00834">
    <property type="entry name" value="PROTEASES2C"/>
</dbReference>
<dbReference type="PANTHER" id="PTHR43343:SF3">
    <property type="entry name" value="PROTEASE DO-LIKE 8, CHLOROPLASTIC"/>
    <property type="match status" value="1"/>
</dbReference>
<dbReference type="SUPFAM" id="SSF50494">
    <property type="entry name" value="Trypsin-like serine proteases"/>
    <property type="match status" value="1"/>
</dbReference>
<feature type="region of interest" description="Disordered" evidence="4">
    <location>
        <begin position="64"/>
        <end position="183"/>
    </location>
</feature>
<dbReference type="Gene3D" id="2.40.10.10">
    <property type="entry name" value="Trypsin-like serine proteases"/>
    <property type="match status" value="2"/>
</dbReference>
<keyword evidence="5" id="KW-1133">Transmembrane helix</keyword>
<dbReference type="GO" id="GO:0004252">
    <property type="term" value="F:serine-type endopeptidase activity"/>
    <property type="evidence" value="ECO:0007669"/>
    <property type="project" value="InterPro"/>
</dbReference>
<dbReference type="GO" id="GO:0006508">
    <property type="term" value="P:proteolysis"/>
    <property type="evidence" value="ECO:0007669"/>
    <property type="project" value="UniProtKB-KW"/>
</dbReference>
<accession>A0A518EZZ0</accession>
<dbReference type="InterPro" id="IPR036034">
    <property type="entry name" value="PDZ_sf"/>
</dbReference>
<feature type="compositionally biased region" description="Basic and acidic residues" evidence="4">
    <location>
        <begin position="165"/>
        <end position="183"/>
    </location>
</feature>